<dbReference type="PANTHER" id="PTHR40980">
    <property type="entry name" value="PLUG DOMAIN-CONTAINING PROTEIN"/>
    <property type="match status" value="1"/>
</dbReference>
<comment type="caution">
    <text evidence="8">The sequence shown here is derived from an EMBL/GenBank/DDBJ whole genome shotgun (WGS) entry which is preliminary data.</text>
</comment>
<dbReference type="SUPFAM" id="SSF56935">
    <property type="entry name" value="Porins"/>
    <property type="match status" value="1"/>
</dbReference>
<evidence type="ECO:0000313" key="9">
    <source>
        <dbReference type="Proteomes" id="UP000216101"/>
    </source>
</evidence>
<sequence>MRTNPFYTTSQTTTGRTRVFRRSLLAAAIMVCSPALLAQTTQVPKTAKTQSSDTAPIEETLVTGQRQSLESAMELKRASDTVADSLVLDEAGKVPSTSLLEILERAPGVTMNRVRAGSEGSPDGFAFEGSGVQIRGLNKTKTLINGREVFSANGGSGLSWADVGPELLKAVTVYKASRADLIEGGVSGTVDLQTRMPFDFSGFKANAAISGSYGDYSEEITPAGSAMVSNRFDTDFGEFGVLLDMAYSKIESHDSNIIIPPYYATQYDLDGDGNNERVYAPSGVRYSQDQFERVRNGYYGALQWAPNDNLELFHTTFISERDSNRDSQILSVEPGTPVGVFDGAEFNDGVFVRGAITSKNLYEQPDKPVAGLSVSPNSSFTPSFSRTADHSTGFKYKGEGWDMSGSYQYVKAESSSGKYSLGSTVIPTIKQINMDMSGDRPVVSFETPLSTDPAQSGLSRINWLDTSNEGEAHAIQLDANIEIGDGFFKKLAVGARAADREESDSFVGTWWSATGRGWNPVKRPLVSTAPEGDFYLEDFSNFFKGDIPSLGGVWVGSNQLNSADQFDRVYDTYLSCSPELYYQCSNPAQTYYIYGAPDAQGKRNRSFDQFPSFYETEHDTQSVYAMVGFANDSDSWFLNFSGNVGVRWVNYDITSQGNFNFSGGSRYYASLADAQASVAAMGGLENVAAWQEANKGVQPPLTMESVGYTKDRMGSFSKDYFLPSFNIKFEPAEGWVMRYALTQTLTPPRYPDIRAQGIVSVQTTENPFNDALRALNPDKEVSIPAIFSGYTNTTGNPFLEPEIALNHDLSFEWYPKKGTSMNLALFHKTIDNYITFNNFSTTVSNFFPEEDYPQSALADGTGGNNFLDGSVTSRTNFNAEGDTIIRGFELGGRTYFDALPGWMSGFGIEMNVTYIDNKAPDAFAQDINGDELKVPVIGLSEWAYSTTLLYDWDRFSARLAWNWRDRYLTTTNDSGTTNVYDDPFDGQQIQFGMPVYAAASGRLDGSISYRLTDNVNIKLDVQNITDEDQRTEMEILQGRFVDRAVFVTDRRIGLHLGVNF</sequence>
<dbReference type="Proteomes" id="UP000216101">
    <property type="component" value="Unassembled WGS sequence"/>
</dbReference>
<dbReference type="InterPro" id="IPR037066">
    <property type="entry name" value="Plug_dom_sf"/>
</dbReference>
<dbReference type="NCBIfam" id="TIGR01782">
    <property type="entry name" value="TonB-Xanth-Caul"/>
    <property type="match status" value="1"/>
</dbReference>
<gene>
    <name evidence="8" type="ORF">CBP51_07990</name>
</gene>
<evidence type="ECO:0000256" key="4">
    <source>
        <dbReference type="RuleBase" id="RU003357"/>
    </source>
</evidence>
<dbReference type="GO" id="GO:0009279">
    <property type="term" value="C:cell outer membrane"/>
    <property type="evidence" value="ECO:0007669"/>
    <property type="project" value="UniProtKB-SubCell"/>
</dbReference>
<organism evidence="8 9">
    <name type="scientific">Cellvibrio mixtus</name>
    <dbReference type="NCBI Taxonomy" id="39650"/>
    <lineage>
        <taxon>Bacteria</taxon>
        <taxon>Pseudomonadati</taxon>
        <taxon>Pseudomonadota</taxon>
        <taxon>Gammaproteobacteria</taxon>
        <taxon>Cellvibrionales</taxon>
        <taxon>Cellvibrionaceae</taxon>
        <taxon>Cellvibrio</taxon>
    </lineage>
</organism>
<evidence type="ECO:0000256" key="5">
    <source>
        <dbReference type="SAM" id="SignalP"/>
    </source>
</evidence>
<dbReference type="Pfam" id="PF00593">
    <property type="entry name" value="TonB_dep_Rec_b-barrel"/>
    <property type="match status" value="1"/>
</dbReference>
<dbReference type="PANTHER" id="PTHR40980:SF3">
    <property type="entry name" value="TONB-DEPENDENT RECEPTOR-LIKE BETA-BARREL DOMAIN-CONTAINING PROTEIN"/>
    <property type="match status" value="1"/>
</dbReference>
<evidence type="ECO:0000259" key="6">
    <source>
        <dbReference type="Pfam" id="PF00593"/>
    </source>
</evidence>
<name>A0A266QAM7_9GAMM</name>
<feature type="domain" description="TonB-dependent receptor plug" evidence="7">
    <location>
        <begin position="89"/>
        <end position="184"/>
    </location>
</feature>
<accession>A0A266QAM7</accession>
<evidence type="ECO:0000256" key="3">
    <source>
        <dbReference type="ARBA" id="ARBA00023237"/>
    </source>
</evidence>
<evidence type="ECO:0000256" key="2">
    <source>
        <dbReference type="ARBA" id="ARBA00023136"/>
    </source>
</evidence>
<keyword evidence="9" id="KW-1185">Reference proteome</keyword>
<comment type="similarity">
    <text evidence="4">Belongs to the TonB-dependent receptor family.</text>
</comment>
<keyword evidence="2 4" id="KW-0472">Membrane</keyword>
<dbReference type="AlphaFoldDB" id="A0A266QAM7"/>
<proteinExistence type="inferred from homology"/>
<feature type="domain" description="TonB-dependent receptor-like beta-barrel" evidence="6">
    <location>
        <begin position="452"/>
        <end position="1024"/>
    </location>
</feature>
<keyword evidence="3" id="KW-0998">Cell outer membrane</keyword>
<protein>
    <submittedName>
        <fullName evidence="8">TonB-dependent receptor</fullName>
    </submittedName>
</protein>
<feature type="chain" id="PRO_5012854157" evidence="5">
    <location>
        <begin position="39"/>
        <end position="1060"/>
    </location>
</feature>
<dbReference type="EMBL" id="NHNI01000001">
    <property type="protein sequence ID" value="OZY86918.1"/>
    <property type="molecule type" value="Genomic_DNA"/>
</dbReference>
<dbReference type="Gene3D" id="2.170.130.10">
    <property type="entry name" value="TonB-dependent receptor, plug domain"/>
    <property type="match status" value="1"/>
</dbReference>
<evidence type="ECO:0000313" key="8">
    <source>
        <dbReference type="EMBL" id="OZY86918.1"/>
    </source>
</evidence>
<dbReference type="Gene3D" id="2.40.170.20">
    <property type="entry name" value="TonB-dependent receptor, beta-barrel domain"/>
    <property type="match status" value="1"/>
</dbReference>
<dbReference type="InterPro" id="IPR000531">
    <property type="entry name" value="Beta-barrel_TonB"/>
</dbReference>
<feature type="signal peptide" evidence="5">
    <location>
        <begin position="1"/>
        <end position="38"/>
    </location>
</feature>
<comment type="subcellular location">
    <subcellularLocation>
        <location evidence="1 4">Cell outer membrane</location>
    </subcellularLocation>
</comment>
<keyword evidence="5" id="KW-0732">Signal</keyword>
<dbReference type="InterPro" id="IPR036942">
    <property type="entry name" value="Beta-barrel_TonB_sf"/>
</dbReference>
<evidence type="ECO:0000259" key="7">
    <source>
        <dbReference type="Pfam" id="PF07715"/>
    </source>
</evidence>
<dbReference type="Pfam" id="PF07715">
    <property type="entry name" value="Plug"/>
    <property type="match status" value="1"/>
</dbReference>
<dbReference type="InterPro" id="IPR012910">
    <property type="entry name" value="Plug_dom"/>
</dbReference>
<dbReference type="InterPro" id="IPR010104">
    <property type="entry name" value="TonB_rcpt_bac"/>
</dbReference>
<keyword evidence="4" id="KW-0798">TonB box</keyword>
<evidence type="ECO:0000256" key="1">
    <source>
        <dbReference type="ARBA" id="ARBA00004442"/>
    </source>
</evidence>
<reference evidence="9" key="1">
    <citation type="submission" date="2017-05" db="EMBL/GenBank/DDBJ databases">
        <authorList>
            <person name="Barney B.M."/>
        </authorList>
    </citation>
    <scope>NUCLEOTIDE SEQUENCE [LARGE SCALE GENOMIC DNA]</scope>
    <source>
        <strain evidence="9">PSBB022</strain>
    </source>
</reference>
<keyword evidence="8" id="KW-0675">Receptor</keyword>